<evidence type="ECO:0000256" key="5">
    <source>
        <dbReference type="ARBA" id="ARBA00022750"/>
    </source>
</evidence>
<name>A0A816M4X4_9BILA</name>
<protein>
    <recommendedName>
        <fullName evidence="9">Reverse transcriptase domain-containing protein</fullName>
    </recommendedName>
</protein>
<accession>A0A816M4X4</accession>
<feature type="domain" description="Reverse transcriptase" evidence="9">
    <location>
        <begin position="1"/>
        <end position="82"/>
    </location>
</feature>
<dbReference type="SUPFAM" id="SSF56672">
    <property type="entry name" value="DNA/RNA polymerases"/>
    <property type="match status" value="1"/>
</dbReference>
<sequence length="241" mass="27408">MPFGLTNAAATFQRLMDLVLGGLKWSCAPVYLDDIIVYSSSFNDHLHHIELVLEQIQQSGLTLKRNKCQFCKTHLKYLGHIVSKEGIRPDPDELTAVREYPVPTKLKAGRTFLGLSSYYRHFIKNYDTIAEPLIALTPPIIAYPLFDQSFILQLDVSDIGLSAILAQKLMDDDGISREHIIGYASRTLSTSERKYSSTEREWLAIVYGCSYYRPYLEGIRFTPVADHKALKWLQSTKDLNS</sequence>
<dbReference type="GO" id="GO:0006508">
    <property type="term" value="P:proteolysis"/>
    <property type="evidence" value="ECO:0007669"/>
    <property type="project" value="UniProtKB-KW"/>
</dbReference>
<keyword evidence="1" id="KW-0645">Protease</keyword>
<dbReference type="InterPro" id="IPR041373">
    <property type="entry name" value="RT_RNaseH"/>
</dbReference>
<dbReference type="PANTHER" id="PTHR33064:SF37">
    <property type="entry name" value="RIBONUCLEASE H"/>
    <property type="match status" value="1"/>
</dbReference>
<proteinExistence type="predicted"/>
<dbReference type="CDD" id="cd09274">
    <property type="entry name" value="RNase_HI_RT_Ty3"/>
    <property type="match status" value="1"/>
</dbReference>
<dbReference type="InterPro" id="IPR043128">
    <property type="entry name" value="Rev_trsase/Diguanyl_cyclase"/>
</dbReference>
<organism evidence="10 11">
    <name type="scientific">Rotaria magnacalcarata</name>
    <dbReference type="NCBI Taxonomy" id="392030"/>
    <lineage>
        <taxon>Eukaryota</taxon>
        <taxon>Metazoa</taxon>
        <taxon>Spiralia</taxon>
        <taxon>Gnathifera</taxon>
        <taxon>Rotifera</taxon>
        <taxon>Eurotatoria</taxon>
        <taxon>Bdelloidea</taxon>
        <taxon>Philodinida</taxon>
        <taxon>Philodinidae</taxon>
        <taxon>Rotaria</taxon>
    </lineage>
</organism>
<keyword evidence="8" id="KW-0695">RNA-directed DNA polymerase</keyword>
<evidence type="ECO:0000256" key="2">
    <source>
        <dbReference type="ARBA" id="ARBA00022679"/>
    </source>
</evidence>
<evidence type="ECO:0000256" key="4">
    <source>
        <dbReference type="ARBA" id="ARBA00022722"/>
    </source>
</evidence>
<dbReference type="InterPro" id="IPR051320">
    <property type="entry name" value="Viral_Replic_Matur_Polypro"/>
</dbReference>
<dbReference type="PANTHER" id="PTHR33064">
    <property type="entry name" value="POL PROTEIN"/>
    <property type="match status" value="1"/>
</dbReference>
<keyword evidence="5" id="KW-0064">Aspartyl protease</keyword>
<dbReference type="Pfam" id="PF17917">
    <property type="entry name" value="RT_RNaseH"/>
    <property type="match status" value="1"/>
</dbReference>
<evidence type="ECO:0000256" key="3">
    <source>
        <dbReference type="ARBA" id="ARBA00022695"/>
    </source>
</evidence>
<keyword evidence="4" id="KW-0540">Nuclease</keyword>
<dbReference type="Pfam" id="PF00078">
    <property type="entry name" value="RVT_1"/>
    <property type="match status" value="1"/>
</dbReference>
<evidence type="ECO:0000256" key="6">
    <source>
        <dbReference type="ARBA" id="ARBA00022759"/>
    </source>
</evidence>
<keyword evidence="7" id="KW-0378">Hydrolase</keyword>
<evidence type="ECO:0000256" key="8">
    <source>
        <dbReference type="ARBA" id="ARBA00022918"/>
    </source>
</evidence>
<dbReference type="EMBL" id="CAJNRE010002422">
    <property type="protein sequence ID" value="CAF1976788.1"/>
    <property type="molecule type" value="Genomic_DNA"/>
</dbReference>
<dbReference type="GO" id="GO:0003964">
    <property type="term" value="F:RNA-directed DNA polymerase activity"/>
    <property type="evidence" value="ECO:0007669"/>
    <property type="project" value="UniProtKB-KW"/>
</dbReference>
<keyword evidence="3" id="KW-0548">Nucleotidyltransferase</keyword>
<dbReference type="CDD" id="cd01647">
    <property type="entry name" value="RT_LTR"/>
    <property type="match status" value="1"/>
</dbReference>
<keyword evidence="6" id="KW-0255">Endonuclease</keyword>
<dbReference type="Gene3D" id="3.30.70.270">
    <property type="match status" value="2"/>
</dbReference>
<dbReference type="InterPro" id="IPR043502">
    <property type="entry name" value="DNA/RNA_pol_sf"/>
</dbReference>
<dbReference type="AlphaFoldDB" id="A0A816M4X4"/>
<keyword evidence="2" id="KW-0808">Transferase</keyword>
<evidence type="ECO:0000259" key="9">
    <source>
        <dbReference type="PROSITE" id="PS50878"/>
    </source>
</evidence>
<dbReference type="PROSITE" id="PS50878">
    <property type="entry name" value="RT_POL"/>
    <property type="match status" value="1"/>
</dbReference>
<evidence type="ECO:0000256" key="7">
    <source>
        <dbReference type="ARBA" id="ARBA00022801"/>
    </source>
</evidence>
<dbReference type="Proteomes" id="UP000663824">
    <property type="component" value="Unassembled WGS sequence"/>
</dbReference>
<dbReference type="FunFam" id="3.30.70.270:FF:000003">
    <property type="entry name" value="Transposon Ty3-G Gag-Pol polyprotein"/>
    <property type="match status" value="1"/>
</dbReference>
<evidence type="ECO:0000313" key="10">
    <source>
        <dbReference type="EMBL" id="CAF1976788.1"/>
    </source>
</evidence>
<reference evidence="10" key="1">
    <citation type="submission" date="2021-02" db="EMBL/GenBank/DDBJ databases">
        <authorList>
            <person name="Nowell W R."/>
        </authorList>
    </citation>
    <scope>NUCLEOTIDE SEQUENCE</scope>
</reference>
<comment type="caution">
    <text evidence="10">The sequence shown here is derived from an EMBL/GenBank/DDBJ whole genome shotgun (WGS) entry which is preliminary data.</text>
</comment>
<dbReference type="FunFam" id="3.10.20.370:FF:000001">
    <property type="entry name" value="Retrovirus-related Pol polyprotein from transposon 17.6-like protein"/>
    <property type="match status" value="1"/>
</dbReference>
<dbReference type="GO" id="GO:0004519">
    <property type="term" value="F:endonuclease activity"/>
    <property type="evidence" value="ECO:0007669"/>
    <property type="project" value="UniProtKB-KW"/>
</dbReference>
<evidence type="ECO:0000256" key="1">
    <source>
        <dbReference type="ARBA" id="ARBA00022670"/>
    </source>
</evidence>
<gene>
    <name evidence="10" type="ORF">MBJ925_LOCUS7072</name>
</gene>
<evidence type="ECO:0000313" key="11">
    <source>
        <dbReference type="Proteomes" id="UP000663824"/>
    </source>
</evidence>
<dbReference type="GO" id="GO:0004190">
    <property type="term" value="F:aspartic-type endopeptidase activity"/>
    <property type="evidence" value="ECO:0007669"/>
    <property type="project" value="UniProtKB-KW"/>
</dbReference>
<dbReference type="InterPro" id="IPR000477">
    <property type="entry name" value="RT_dom"/>
</dbReference>